<dbReference type="PROSITE" id="PS51886">
    <property type="entry name" value="TLDC"/>
    <property type="match status" value="1"/>
</dbReference>
<dbReference type="InterPro" id="IPR052186">
    <property type="entry name" value="Hydantoin_racemase-like"/>
</dbReference>
<dbReference type="PANTHER" id="PTHR28047:SF5">
    <property type="entry name" value="PROTEIN DCG1"/>
    <property type="match status" value="1"/>
</dbReference>
<dbReference type="Gene3D" id="3.40.50.12500">
    <property type="match status" value="1"/>
</dbReference>
<dbReference type="SMART" id="SM00584">
    <property type="entry name" value="TLDc"/>
    <property type="match status" value="1"/>
</dbReference>
<dbReference type="InterPro" id="IPR015942">
    <property type="entry name" value="Asp/Glu/hydantoin_racemase"/>
</dbReference>
<dbReference type="GO" id="GO:0047661">
    <property type="term" value="F:amino-acid racemase activity"/>
    <property type="evidence" value="ECO:0007669"/>
    <property type="project" value="InterPro"/>
</dbReference>
<organism evidence="4">
    <name type="scientific">Candidozyma auris</name>
    <name type="common">Yeast</name>
    <name type="synonym">Candida auris</name>
    <dbReference type="NCBI Taxonomy" id="498019"/>
    <lineage>
        <taxon>Eukaryota</taxon>
        <taxon>Fungi</taxon>
        <taxon>Dikarya</taxon>
        <taxon>Ascomycota</taxon>
        <taxon>Saccharomycotina</taxon>
        <taxon>Pichiomycetes</taxon>
        <taxon>Metschnikowiaceae</taxon>
        <taxon>Candidozyma</taxon>
    </lineage>
</organism>
<feature type="domain" description="TLDc" evidence="3">
    <location>
        <begin position="288"/>
        <end position="512"/>
    </location>
</feature>
<dbReference type="AlphaFoldDB" id="A0A8F2W044"/>
<dbReference type="EMBL" id="CP076750">
    <property type="protein sequence ID" value="QWW23238.1"/>
    <property type="molecule type" value="Genomic_DNA"/>
</dbReference>
<dbReference type="Proteomes" id="UP000825438">
    <property type="component" value="Chromosome II"/>
</dbReference>
<feature type="compositionally biased region" description="Low complexity" evidence="2">
    <location>
        <begin position="243"/>
        <end position="259"/>
    </location>
</feature>
<dbReference type="Pfam" id="PF07534">
    <property type="entry name" value="TLD"/>
    <property type="match status" value="2"/>
</dbReference>
<reference evidence="4" key="1">
    <citation type="submission" date="2021-06" db="EMBL/GenBank/DDBJ databases">
        <title>Candida auris outbreak in lebanese hospital.</title>
        <authorList>
            <person name="Finianos M."/>
        </authorList>
    </citation>
    <scope>NUCLEOTIDE SEQUENCE</scope>
    <source>
        <strain evidence="4">CA7LBN</strain>
    </source>
</reference>
<protein>
    <recommendedName>
        <fullName evidence="3">TLDc domain-containing protein</fullName>
    </recommendedName>
</protein>
<dbReference type="InterPro" id="IPR006571">
    <property type="entry name" value="TLDc_dom"/>
</dbReference>
<accession>A0A8F2W044</accession>
<dbReference type="PANTHER" id="PTHR28047">
    <property type="entry name" value="PROTEIN DCG1"/>
    <property type="match status" value="1"/>
</dbReference>
<evidence type="ECO:0000259" key="3">
    <source>
        <dbReference type="PROSITE" id="PS51886"/>
    </source>
</evidence>
<comment type="similarity">
    <text evidence="1">Belongs to the HyuE racemase family.</text>
</comment>
<evidence type="ECO:0000313" key="4">
    <source>
        <dbReference type="EMBL" id="QWW23238.1"/>
    </source>
</evidence>
<evidence type="ECO:0000256" key="2">
    <source>
        <dbReference type="SAM" id="MobiDB-lite"/>
    </source>
</evidence>
<sequence length="517" mass="57812">MPSILIINPNSSVSVSENLRRTVCAPPNSTLHFYTAPSSAPPEITGHETSALSEQAALPDILEKRLLDQHDAFLVACYSDHPLVASLAKHTQKPVLGIMQATLLYVYASARLHRSFVLTSTSGWLPLLDEAITRFSGTGFFPENKFYRSKALDVSVLDLADPSELAKITDKVSAYLCELQGVDCVLLGCAGMAGLDKKLAEKFPGVKFVDSVKAGVEFAVAMTRMPIDVSDTTPVNKQPKKQPSLLGRLLRNNNRSPSPESDQSSTPESLPPLADLQLSGYAPGTKHRVLDEELASNIRNLLPPRLQLYNEWELLYSLEQHGISLNSLYRNCRPETQRKKLRKKKENSHNDQTGYAEGVIKNMVAFGDPSRNKGSRPHGYVLVVQDEHKNKFGCYMSEHPHPSEHKRYYGNGECFLWKCEWYHAEESGKRRRERRFKAFPYTGLNDNLVYSNVDFIAVGSSHGQNGLYIDKSLYSGVSYPCETFGNEILCEHVPGEKYGSFKIINLEVWRVGELDDD</sequence>
<name>A0A8F2W044_CANAR</name>
<dbReference type="InterPro" id="IPR053714">
    <property type="entry name" value="Iso_Racemase_Enz_sf"/>
</dbReference>
<evidence type="ECO:0000256" key="1">
    <source>
        <dbReference type="ARBA" id="ARBA00038414"/>
    </source>
</evidence>
<feature type="region of interest" description="Disordered" evidence="2">
    <location>
        <begin position="229"/>
        <end position="278"/>
    </location>
</feature>
<dbReference type="Pfam" id="PF01177">
    <property type="entry name" value="Asp_Glu_race"/>
    <property type="match status" value="1"/>
</dbReference>
<proteinExistence type="inferred from homology"/>
<gene>
    <name evidence="4" type="ORF">CA7LBN_002039</name>
</gene>